<keyword evidence="7" id="KW-0132">Cell division</keyword>
<dbReference type="OrthoDB" id="9768187at2"/>
<evidence type="ECO:0000256" key="1">
    <source>
        <dbReference type="ARBA" id="ARBA00004141"/>
    </source>
</evidence>
<name>A0A220TYF4_9BACI</name>
<feature type="transmembrane region" description="Helical" evidence="6">
    <location>
        <begin position="191"/>
        <end position="211"/>
    </location>
</feature>
<dbReference type="AlphaFoldDB" id="A0A220TYF4"/>
<protein>
    <submittedName>
        <fullName evidence="7">Cell division protein</fullName>
    </submittedName>
</protein>
<feature type="transmembrane region" description="Helical" evidence="6">
    <location>
        <begin position="288"/>
        <end position="308"/>
    </location>
</feature>
<dbReference type="InterPro" id="IPR018365">
    <property type="entry name" value="Cell_cycle_FtsW-rel_CS"/>
</dbReference>
<evidence type="ECO:0000256" key="2">
    <source>
        <dbReference type="ARBA" id="ARBA00022692"/>
    </source>
</evidence>
<dbReference type="Proteomes" id="UP000198312">
    <property type="component" value="Chromosome"/>
</dbReference>
<proteinExistence type="predicted"/>
<reference evidence="7 8" key="1">
    <citation type="submission" date="2017-07" db="EMBL/GenBank/DDBJ databases">
        <title>Virgibacillus sp. LM2416.</title>
        <authorList>
            <person name="Tak E.J."/>
            <person name="Bae J.-W."/>
        </authorList>
    </citation>
    <scope>NUCLEOTIDE SEQUENCE [LARGE SCALE GENOMIC DNA]</scope>
    <source>
        <strain evidence="7 8">LM2416</strain>
    </source>
</reference>
<feature type="transmembrane region" description="Helical" evidence="6">
    <location>
        <begin position="320"/>
        <end position="340"/>
    </location>
</feature>
<keyword evidence="2 6" id="KW-0812">Transmembrane</keyword>
<evidence type="ECO:0000313" key="7">
    <source>
        <dbReference type="EMBL" id="ASK60789.1"/>
    </source>
</evidence>
<feature type="transmembrane region" description="Helical" evidence="6">
    <location>
        <begin position="168"/>
        <end position="184"/>
    </location>
</feature>
<keyword evidence="7" id="KW-0131">Cell cycle</keyword>
<dbReference type="PANTHER" id="PTHR30474">
    <property type="entry name" value="CELL CYCLE PROTEIN"/>
    <property type="match status" value="1"/>
</dbReference>
<keyword evidence="8" id="KW-1185">Reference proteome</keyword>
<accession>A0A220TYF4</accession>
<evidence type="ECO:0000313" key="8">
    <source>
        <dbReference type="Proteomes" id="UP000198312"/>
    </source>
</evidence>
<evidence type="ECO:0000256" key="3">
    <source>
        <dbReference type="ARBA" id="ARBA00022960"/>
    </source>
</evidence>
<sequence length="391" mass="43440">MEKGNSGRLQVDLIFIFLLFMGTSLVSLYNMQNFSPGDEDFLVKQLVWYAVGAVLIALIRVFDLNQMYMISFYAYLFGVFVLAILLVSPEGIAKTIYGAKSWFTLPGFGTLQPSEFTKITTIMCLASAISRHKEKYVNKDVKSDFILLFKLIVIVAVPVGLIMLQPDFGTSMVYLVIFSFMVLLSGINWKILFTIIASLAIIAGGSLALIVKYPDQAKEILPIKEYQVDRIMTWFGPEEETTAESYQITKSFSAIGSGQLFGKGLNELQVFIPEAQTDFIFSIIGESFGFVGSSFVIFLYFFLIYKLVSIGLKIYGTSPFGAYFCFGYMAMIAVHTFQNIGMTIGIMPITGIPLLLISYGGSSVLATLIGFGVIYRVSEEITNSEGYMFGR</sequence>
<dbReference type="GO" id="GO:0008360">
    <property type="term" value="P:regulation of cell shape"/>
    <property type="evidence" value="ECO:0007669"/>
    <property type="project" value="UniProtKB-KW"/>
</dbReference>
<dbReference type="InterPro" id="IPR001182">
    <property type="entry name" value="FtsW/RodA"/>
</dbReference>
<keyword evidence="4 6" id="KW-1133">Transmembrane helix</keyword>
<keyword evidence="3" id="KW-0133">Cell shape</keyword>
<feature type="transmembrane region" description="Helical" evidence="6">
    <location>
        <begin position="145"/>
        <end position="162"/>
    </location>
</feature>
<organism evidence="7 8">
    <name type="scientific">Virgibacillus phasianinus</name>
    <dbReference type="NCBI Taxonomy" id="2017483"/>
    <lineage>
        <taxon>Bacteria</taxon>
        <taxon>Bacillati</taxon>
        <taxon>Bacillota</taxon>
        <taxon>Bacilli</taxon>
        <taxon>Bacillales</taxon>
        <taxon>Bacillaceae</taxon>
        <taxon>Virgibacillus</taxon>
    </lineage>
</organism>
<dbReference type="GO" id="GO:0051301">
    <property type="term" value="P:cell division"/>
    <property type="evidence" value="ECO:0007669"/>
    <property type="project" value="UniProtKB-KW"/>
</dbReference>
<dbReference type="GO" id="GO:0005886">
    <property type="term" value="C:plasma membrane"/>
    <property type="evidence" value="ECO:0007669"/>
    <property type="project" value="TreeGrafter"/>
</dbReference>
<dbReference type="PANTHER" id="PTHR30474:SF1">
    <property type="entry name" value="PEPTIDOGLYCAN GLYCOSYLTRANSFERASE MRDB"/>
    <property type="match status" value="1"/>
</dbReference>
<evidence type="ECO:0000256" key="6">
    <source>
        <dbReference type="SAM" id="Phobius"/>
    </source>
</evidence>
<dbReference type="Pfam" id="PF01098">
    <property type="entry name" value="FTSW_RODA_SPOVE"/>
    <property type="match status" value="1"/>
</dbReference>
<dbReference type="GO" id="GO:0015648">
    <property type="term" value="F:lipid-linked peptidoglycan transporter activity"/>
    <property type="evidence" value="ECO:0007669"/>
    <property type="project" value="TreeGrafter"/>
</dbReference>
<dbReference type="RefSeq" id="WP_089060066.1">
    <property type="nucleotide sequence ID" value="NZ_CP022315.1"/>
</dbReference>
<feature type="transmembrane region" description="Helical" evidence="6">
    <location>
        <begin position="352"/>
        <end position="375"/>
    </location>
</feature>
<evidence type="ECO:0000256" key="5">
    <source>
        <dbReference type="ARBA" id="ARBA00023136"/>
    </source>
</evidence>
<feature type="transmembrane region" description="Helical" evidence="6">
    <location>
        <begin position="41"/>
        <end position="62"/>
    </location>
</feature>
<dbReference type="PROSITE" id="PS00428">
    <property type="entry name" value="FTSW_RODA_SPOVE"/>
    <property type="match status" value="1"/>
</dbReference>
<evidence type="ECO:0000256" key="4">
    <source>
        <dbReference type="ARBA" id="ARBA00022989"/>
    </source>
</evidence>
<gene>
    <name evidence="7" type="ORF">CFK37_00485</name>
</gene>
<feature type="transmembrane region" description="Helical" evidence="6">
    <location>
        <begin position="12"/>
        <end position="29"/>
    </location>
</feature>
<dbReference type="GO" id="GO:0032153">
    <property type="term" value="C:cell division site"/>
    <property type="evidence" value="ECO:0007669"/>
    <property type="project" value="TreeGrafter"/>
</dbReference>
<comment type="subcellular location">
    <subcellularLocation>
        <location evidence="1">Membrane</location>
        <topology evidence="1">Multi-pass membrane protein</topology>
    </subcellularLocation>
</comment>
<feature type="transmembrane region" description="Helical" evidence="6">
    <location>
        <begin position="68"/>
        <end position="87"/>
    </location>
</feature>
<dbReference type="EMBL" id="CP022315">
    <property type="protein sequence ID" value="ASK60789.1"/>
    <property type="molecule type" value="Genomic_DNA"/>
</dbReference>
<dbReference type="KEGG" id="vil:CFK37_00485"/>
<keyword evidence="5 6" id="KW-0472">Membrane</keyword>